<name>A0A1Q3EM48_LENED</name>
<feature type="region of interest" description="Disordered" evidence="1">
    <location>
        <begin position="101"/>
        <end position="127"/>
    </location>
</feature>
<gene>
    <name evidence="2" type="ORF">LENED_010329</name>
</gene>
<sequence>MEVRNERIEQQRNASLFNSGRGNGGLGGLLGPKMTRMEQKVADADLLEHWGAEKFLWIVVMASDKDEEIADISIAEDPANEEHIDDKTWRERMAFERDEMELEDFQEFEQRQQQENSAGTQASGSRT</sequence>
<dbReference type="EMBL" id="BDGU01000612">
    <property type="protein sequence ID" value="GAW08275.1"/>
    <property type="molecule type" value="Genomic_DNA"/>
</dbReference>
<organism evidence="2 3">
    <name type="scientific">Lentinula edodes</name>
    <name type="common">Shiitake mushroom</name>
    <name type="synonym">Lentinus edodes</name>
    <dbReference type="NCBI Taxonomy" id="5353"/>
    <lineage>
        <taxon>Eukaryota</taxon>
        <taxon>Fungi</taxon>
        <taxon>Dikarya</taxon>
        <taxon>Basidiomycota</taxon>
        <taxon>Agaricomycotina</taxon>
        <taxon>Agaricomycetes</taxon>
        <taxon>Agaricomycetidae</taxon>
        <taxon>Agaricales</taxon>
        <taxon>Marasmiineae</taxon>
        <taxon>Omphalotaceae</taxon>
        <taxon>Lentinula</taxon>
    </lineage>
</organism>
<feature type="compositionally biased region" description="Gly residues" evidence="1">
    <location>
        <begin position="21"/>
        <end position="30"/>
    </location>
</feature>
<dbReference type="STRING" id="5353.A0A1Q3EM48"/>
<feature type="compositionally biased region" description="Basic and acidic residues" evidence="1">
    <location>
        <begin position="1"/>
        <end position="10"/>
    </location>
</feature>
<dbReference type="AlphaFoldDB" id="A0A1Q3EM48"/>
<keyword evidence="3" id="KW-1185">Reference proteome</keyword>
<feature type="compositionally biased region" description="Polar residues" evidence="1">
    <location>
        <begin position="116"/>
        <end position="127"/>
    </location>
</feature>
<comment type="caution">
    <text evidence="2">The sequence shown here is derived from an EMBL/GenBank/DDBJ whole genome shotgun (WGS) entry which is preliminary data.</text>
</comment>
<reference evidence="2 3" key="1">
    <citation type="submission" date="2016-08" db="EMBL/GenBank/DDBJ databases">
        <authorList>
            <consortium name="Lentinula edodes genome sequencing consortium"/>
            <person name="Sakamoto Y."/>
            <person name="Nakade K."/>
            <person name="Sato S."/>
            <person name="Yoshida Y."/>
            <person name="Miyazaki K."/>
            <person name="Natsume S."/>
            <person name="Konno N."/>
        </authorList>
    </citation>
    <scope>NUCLEOTIDE SEQUENCE [LARGE SCALE GENOMIC DNA]</scope>
    <source>
        <strain evidence="2 3">NBRC 111202</strain>
    </source>
</reference>
<evidence type="ECO:0000313" key="2">
    <source>
        <dbReference type="EMBL" id="GAW08275.1"/>
    </source>
</evidence>
<feature type="region of interest" description="Disordered" evidence="1">
    <location>
        <begin position="1"/>
        <end position="31"/>
    </location>
</feature>
<accession>A0A1Q3EM48</accession>
<evidence type="ECO:0000256" key="1">
    <source>
        <dbReference type="SAM" id="MobiDB-lite"/>
    </source>
</evidence>
<protein>
    <submittedName>
        <fullName evidence="2">Uncharacterized protein</fullName>
    </submittedName>
</protein>
<reference evidence="2 3" key="2">
    <citation type="submission" date="2017-02" db="EMBL/GenBank/DDBJ databases">
        <title>A genome survey and senescence transcriptome analysis in Lentinula edodes.</title>
        <authorList>
            <person name="Sakamoto Y."/>
            <person name="Nakade K."/>
            <person name="Sato S."/>
            <person name="Yoshida Y."/>
            <person name="Miyazaki K."/>
            <person name="Natsume S."/>
            <person name="Konno N."/>
        </authorList>
    </citation>
    <scope>NUCLEOTIDE SEQUENCE [LARGE SCALE GENOMIC DNA]</scope>
    <source>
        <strain evidence="2 3">NBRC 111202</strain>
    </source>
</reference>
<dbReference type="Proteomes" id="UP000188533">
    <property type="component" value="Unassembled WGS sequence"/>
</dbReference>
<proteinExistence type="predicted"/>
<evidence type="ECO:0000313" key="3">
    <source>
        <dbReference type="Proteomes" id="UP000188533"/>
    </source>
</evidence>